<dbReference type="RefSeq" id="WP_311702909.1">
    <property type="nucleotide sequence ID" value="NZ_JAVREL010000002.1"/>
</dbReference>
<name>A0ABU2MJU6_9ACTN</name>
<comment type="caution">
    <text evidence="1">The sequence shown here is derived from an EMBL/GenBank/DDBJ whole genome shotgun (WGS) entry which is preliminary data.</text>
</comment>
<evidence type="ECO:0000313" key="1">
    <source>
        <dbReference type="EMBL" id="MDT0341760.1"/>
    </source>
</evidence>
<keyword evidence="2" id="KW-1185">Reference proteome</keyword>
<protein>
    <submittedName>
        <fullName evidence="1">Uncharacterized protein</fullName>
    </submittedName>
</protein>
<organism evidence="1 2">
    <name type="scientific">Streptomyces litchfieldiae</name>
    <dbReference type="NCBI Taxonomy" id="3075543"/>
    <lineage>
        <taxon>Bacteria</taxon>
        <taxon>Bacillati</taxon>
        <taxon>Actinomycetota</taxon>
        <taxon>Actinomycetes</taxon>
        <taxon>Kitasatosporales</taxon>
        <taxon>Streptomycetaceae</taxon>
        <taxon>Streptomyces</taxon>
    </lineage>
</organism>
<gene>
    <name evidence="1" type="ORF">RM590_03760</name>
</gene>
<dbReference type="EMBL" id="JAVREL010000002">
    <property type="protein sequence ID" value="MDT0341760.1"/>
    <property type="molecule type" value="Genomic_DNA"/>
</dbReference>
<reference evidence="2" key="1">
    <citation type="submission" date="2023-07" db="EMBL/GenBank/DDBJ databases">
        <title>30 novel species of actinomycetes from the DSMZ collection.</title>
        <authorList>
            <person name="Nouioui I."/>
        </authorList>
    </citation>
    <scope>NUCLEOTIDE SEQUENCE [LARGE SCALE GENOMIC DNA]</scope>
    <source>
        <strain evidence="2">DSM 44938</strain>
    </source>
</reference>
<proteinExistence type="predicted"/>
<sequence>MTHTLSKSSTEWVAGFDYPPEHWIQLDMKSPDVAEQAAQAIADRGGEIDQEYAEGAYPELKAIRDGALEREASPVVVFVPPEAPDLRPLVQITAFVAPVPAPSGHRTVEAMAELARQPQPYRFRQPGISVIDLPAGPTCRVHELVHNEPGDDGRNMLTEYISYYVLPPGYDKGFVEFTVTWFTPAIGSAMVETADEMAATLTITPNESPGGES</sequence>
<dbReference type="Proteomes" id="UP001183246">
    <property type="component" value="Unassembled WGS sequence"/>
</dbReference>
<evidence type="ECO:0000313" key="2">
    <source>
        <dbReference type="Proteomes" id="UP001183246"/>
    </source>
</evidence>
<accession>A0ABU2MJU6</accession>